<gene>
    <name evidence="1" type="ORF">B0T16DRAFT_384236</name>
</gene>
<dbReference type="Proteomes" id="UP001174936">
    <property type="component" value="Unassembled WGS sequence"/>
</dbReference>
<comment type="caution">
    <text evidence="1">The sequence shown here is derived from an EMBL/GenBank/DDBJ whole genome shotgun (WGS) entry which is preliminary data.</text>
</comment>
<evidence type="ECO:0000313" key="2">
    <source>
        <dbReference type="Proteomes" id="UP001174936"/>
    </source>
</evidence>
<name>A0AA39YMS2_9PEZI</name>
<sequence length="149" mass="17297">MEAPEPEGAPPLVPEGRREITTSLYLLDVRCWESITIFKSAGADFWSYPYVWAVKRGQLLGQSPTYSRFNQSTLNTLRSWKGRLIKRGFKGSYLSVSFKESLIRACKVCFYQRSNYNSDLGYLMEFQGSGIRWLVKLLRENLTGWFWNS</sequence>
<reference evidence="1" key="1">
    <citation type="submission" date="2023-06" db="EMBL/GenBank/DDBJ databases">
        <title>Genome-scale phylogeny and comparative genomics of the fungal order Sordariales.</title>
        <authorList>
            <consortium name="Lawrence Berkeley National Laboratory"/>
            <person name="Hensen N."/>
            <person name="Bonometti L."/>
            <person name="Westerberg I."/>
            <person name="Brannstrom I.O."/>
            <person name="Guillou S."/>
            <person name="Cros-Aarteil S."/>
            <person name="Calhoun S."/>
            <person name="Haridas S."/>
            <person name="Kuo A."/>
            <person name="Mondo S."/>
            <person name="Pangilinan J."/>
            <person name="Riley R."/>
            <person name="Labutti K."/>
            <person name="Andreopoulos B."/>
            <person name="Lipzen A."/>
            <person name="Chen C."/>
            <person name="Yanf M."/>
            <person name="Daum C."/>
            <person name="Ng V."/>
            <person name="Clum A."/>
            <person name="Steindorff A."/>
            <person name="Ohm R."/>
            <person name="Martin F."/>
            <person name="Silar P."/>
            <person name="Natvig D."/>
            <person name="Lalanne C."/>
            <person name="Gautier V."/>
            <person name="Ament-Velasquez S.L."/>
            <person name="Kruys A."/>
            <person name="Hutchinson M.I."/>
            <person name="Powell A.J."/>
            <person name="Barry K."/>
            <person name="Miller A.N."/>
            <person name="Grigoriev I.V."/>
            <person name="Debuchy R."/>
            <person name="Gladieux P."/>
            <person name="Thoren M.H."/>
            <person name="Johannesson H."/>
        </authorList>
    </citation>
    <scope>NUCLEOTIDE SEQUENCE</scope>
    <source>
        <strain evidence="1">SMH2532-1</strain>
    </source>
</reference>
<dbReference type="EMBL" id="JAULSV010000001">
    <property type="protein sequence ID" value="KAK0655314.1"/>
    <property type="molecule type" value="Genomic_DNA"/>
</dbReference>
<accession>A0AA39YMS2</accession>
<evidence type="ECO:0000313" key="1">
    <source>
        <dbReference type="EMBL" id="KAK0655314.1"/>
    </source>
</evidence>
<dbReference type="AlphaFoldDB" id="A0AA39YMS2"/>
<keyword evidence="2" id="KW-1185">Reference proteome</keyword>
<proteinExistence type="predicted"/>
<organism evidence="1 2">
    <name type="scientific">Cercophora newfieldiana</name>
    <dbReference type="NCBI Taxonomy" id="92897"/>
    <lineage>
        <taxon>Eukaryota</taxon>
        <taxon>Fungi</taxon>
        <taxon>Dikarya</taxon>
        <taxon>Ascomycota</taxon>
        <taxon>Pezizomycotina</taxon>
        <taxon>Sordariomycetes</taxon>
        <taxon>Sordariomycetidae</taxon>
        <taxon>Sordariales</taxon>
        <taxon>Lasiosphaeriaceae</taxon>
        <taxon>Cercophora</taxon>
    </lineage>
</organism>
<protein>
    <submittedName>
        <fullName evidence="1">Uncharacterized protein</fullName>
    </submittedName>
</protein>